<dbReference type="GO" id="GO:0016787">
    <property type="term" value="F:hydrolase activity"/>
    <property type="evidence" value="ECO:0007669"/>
    <property type="project" value="UniProtKB-KW"/>
</dbReference>
<evidence type="ECO:0000256" key="7">
    <source>
        <dbReference type="ARBA" id="ARBA00022840"/>
    </source>
</evidence>
<dbReference type="InterPro" id="IPR003711">
    <property type="entry name" value="CarD-like/TRCF_RID"/>
</dbReference>
<dbReference type="InterPro" id="IPR001650">
    <property type="entry name" value="Helicase_C-like"/>
</dbReference>
<dbReference type="SMART" id="SM00982">
    <property type="entry name" value="TRCF"/>
    <property type="match status" value="1"/>
</dbReference>
<dbReference type="SMART" id="SM00487">
    <property type="entry name" value="DEXDc"/>
    <property type="match status" value="1"/>
</dbReference>
<evidence type="ECO:0000313" key="17">
    <source>
        <dbReference type="Proteomes" id="UP000525298"/>
    </source>
</evidence>
<dbReference type="Gene3D" id="3.90.1150.50">
    <property type="entry name" value="Transcription-repair-coupling factor, D7 domain"/>
    <property type="match status" value="1"/>
</dbReference>
<dbReference type="InterPro" id="IPR036101">
    <property type="entry name" value="CarD-like/TRCF_RID_sf"/>
</dbReference>
<dbReference type="SMART" id="SM01058">
    <property type="entry name" value="CarD_TRCF"/>
    <property type="match status" value="1"/>
</dbReference>
<dbReference type="InterPro" id="IPR047112">
    <property type="entry name" value="RecG/Mfd"/>
</dbReference>
<dbReference type="GO" id="GO:0000716">
    <property type="term" value="P:transcription-coupled nucleotide-excision repair, DNA damage recognition"/>
    <property type="evidence" value="ECO:0007669"/>
    <property type="project" value="UniProtKB-UniRule"/>
</dbReference>
<dbReference type="EC" id="3.6.4.-" evidence="13"/>
<dbReference type="AlphaFoldDB" id="A0A7W0HKY5"/>
<evidence type="ECO:0000256" key="3">
    <source>
        <dbReference type="ARBA" id="ARBA00022741"/>
    </source>
</evidence>
<comment type="similarity">
    <text evidence="10 13">In the N-terminal section; belongs to the UvrB family.</text>
</comment>
<dbReference type="Proteomes" id="UP000525298">
    <property type="component" value="Unassembled WGS sequence"/>
</dbReference>
<dbReference type="Pfam" id="PF03461">
    <property type="entry name" value="TRCF"/>
    <property type="match status" value="1"/>
</dbReference>
<evidence type="ECO:0000259" key="15">
    <source>
        <dbReference type="PROSITE" id="PS51194"/>
    </source>
</evidence>
<dbReference type="SUPFAM" id="SSF141259">
    <property type="entry name" value="CarD-like"/>
    <property type="match status" value="1"/>
</dbReference>
<evidence type="ECO:0000256" key="2">
    <source>
        <dbReference type="ARBA" id="ARBA00022490"/>
    </source>
</evidence>
<dbReference type="EMBL" id="JACDUS010000004">
    <property type="protein sequence ID" value="MBA2881688.1"/>
    <property type="molecule type" value="Genomic_DNA"/>
</dbReference>
<keyword evidence="9 13" id="KW-0234">DNA repair</keyword>
<dbReference type="NCBIfam" id="TIGR00580">
    <property type="entry name" value="mfd"/>
    <property type="match status" value="1"/>
</dbReference>
<dbReference type="GO" id="GO:0003684">
    <property type="term" value="F:damaged DNA binding"/>
    <property type="evidence" value="ECO:0007669"/>
    <property type="project" value="InterPro"/>
</dbReference>
<accession>A0A7W0HKY5</accession>
<protein>
    <recommendedName>
        <fullName evidence="12 13">Transcription-repair-coupling factor</fullName>
        <shortName evidence="13">TRCF</shortName>
        <ecNumber evidence="13">3.6.4.-</ecNumber>
    </recommendedName>
</protein>
<dbReference type="SUPFAM" id="SSF52540">
    <property type="entry name" value="P-loop containing nucleoside triphosphate hydrolases"/>
    <property type="match status" value="4"/>
</dbReference>
<dbReference type="Gene3D" id="3.40.50.11180">
    <property type="match status" value="1"/>
</dbReference>
<evidence type="ECO:0000256" key="8">
    <source>
        <dbReference type="ARBA" id="ARBA00023125"/>
    </source>
</evidence>
<dbReference type="Pfam" id="PF00270">
    <property type="entry name" value="DEAD"/>
    <property type="match status" value="1"/>
</dbReference>
<keyword evidence="8 13" id="KW-0238">DNA-binding</keyword>
<feature type="domain" description="Helicase ATP-binding" evidence="14">
    <location>
        <begin position="653"/>
        <end position="814"/>
    </location>
</feature>
<dbReference type="InterPro" id="IPR041471">
    <property type="entry name" value="UvrB_inter"/>
</dbReference>
<dbReference type="InterPro" id="IPR037235">
    <property type="entry name" value="TRCF-like_C_D7"/>
</dbReference>
<dbReference type="Gene3D" id="3.40.50.300">
    <property type="entry name" value="P-loop containing nucleotide triphosphate hydrolases"/>
    <property type="match status" value="2"/>
</dbReference>
<evidence type="ECO:0000256" key="10">
    <source>
        <dbReference type="ARBA" id="ARBA00061104"/>
    </source>
</evidence>
<dbReference type="Gene3D" id="3.40.50.11140">
    <property type="match status" value="1"/>
</dbReference>
<gene>
    <name evidence="13" type="primary">mfd</name>
    <name evidence="16" type="ORF">HNR65_002015</name>
</gene>
<dbReference type="PANTHER" id="PTHR47964">
    <property type="entry name" value="ATP-DEPENDENT DNA HELICASE HOMOLOG RECG, CHLOROPLASTIC"/>
    <property type="match status" value="1"/>
</dbReference>
<dbReference type="InterPro" id="IPR027417">
    <property type="entry name" value="P-loop_NTPase"/>
</dbReference>
<dbReference type="InterPro" id="IPR005118">
    <property type="entry name" value="TRCF_C"/>
</dbReference>
<dbReference type="GO" id="GO:0005737">
    <property type="term" value="C:cytoplasm"/>
    <property type="evidence" value="ECO:0007669"/>
    <property type="project" value="UniProtKB-SubCell"/>
</dbReference>
<dbReference type="GO" id="GO:0005524">
    <property type="term" value="F:ATP binding"/>
    <property type="evidence" value="ECO:0007669"/>
    <property type="project" value="UniProtKB-UniRule"/>
</dbReference>
<comment type="similarity">
    <text evidence="11 13">In the C-terminal section; belongs to the helicase family. RecG subfamily.</text>
</comment>
<name>A0A7W0HKY5_9BACT</name>
<feature type="domain" description="Helicase C-terminal" evidence="15">
    <location>
        <begin position="827"/>
        <end position="989"/>
    </location>
</feature>
<dbReference type="Gene3D" id="2.40.10.170">
    <property type="match status" value="1"/>
</dbReference>
<dbReference type="Pfam" id="PF17757">
    <property type="entry name" value="UvrB_inter"/>
    <property type="match status" value="1"/>
</dbReference>
<comment type="caution">
    <text evidence="16">The sequence shown here is derived from an EMBL/GenBank/DDBJ whole genome shotgun (WGS) entry which is preliminary data.</text>
</comment>
<dbReference type="GO" id="GO:0006355">
    <property type="term" value="P:regulation of DNA-templated transcription"/>
    <property type="evidence" value="ECO:0007669"/>
    <property type="project" value="UniProtKB-UniRule"/>
</dbReference>
<dbReference type="InterPro" id="IPR014001">
    <property type="entry name" value="Helicase_ATP-bd"/>
</dbReference>
<dbReference type="InterPro" id="IPR048635">
    <property type="entry name" value="MFD_D3"/>
</dbReference>
<keyword evidence="2 13" id="KW-0963">Cytoplasm</keyword>
<dbReference type="FunFam" id="3.40.50.300:FF:000546">
    <property type="entry name" value="Transcription-repair-coupling factor"/>
    <property type="match status" value="1"/>
</dbReference>
<dbReference type="Pfam" id="PF02559">
    <property type="entry name" value="CarD_TRCF_RID"/>
    <property type="match status" value="1"/>
</dbReference>
<evidence type="ECO:0000256" key="11">
    <source>
        <dbReference type="ARBA" id="ARBA00061399"/>
    </source>
</evidence>
<comment type="subcellular location">
    <subcellularLocation>
        <location evidence="1 13">Cytoplasm</location>
    </subcellularLocation>
</comment>
<dbReference type="Pfam" id="PF21132">
    <property type="entry name" value="MFD_D3"/>
    <property type="match status" value="1"/>
</dbReference>
<dbReference type="Gene3D" id="3.30.2060.10">
    <property type="entry name" value="Penicillin-binding protein 1b domain"/>
    <property type="match status" value="1"/>
</dbReference>
<dbReference type="HAMAP" id="MF_00969">
    <property type="entry name" value="TRCF"/>
    <property type="match status" value="1"/>
</dbReference>
<dbReference type="PROSITE" id="PS51192">
    <property type="entry name" value="HELICASE_ATP_BIND_1"/>
    <property type="match status" value="1"/>
</dbReference>
<dbReference type="PANTHER" id="PTHR47964:SF1">
    <property type="entry name" value="ATP-DEPENDENT DNA HELICASE HOMOLOG RECG, CHLOROPLASTIC"/>
    <property type="match status" value="1"/>
</dbReference>
<evidence type="ECO:0000259" key="14">
    <source>
        <dbReference type="PROSITE" id="PS51192"/>
    </source>
</evidence>
<reference evidence="16 17" key="1">
    <citation type="submission" date="2020-07" db="EMBL/GenBank/DDBJ databases">
        <title>Genomic Encyclopedia of Type Strains, Phase IV (KMG-IV): sequencing the most valuable type-strain genomes for metagenomic binning, comparative biology and taxonomic classification.</title>
        <authorList>
            <person name="Goeker M."/>
        </authorList>
    </citation>
    <scope>NUCLEOTIDE SEQUENCE [LARGE SCALE GENOMIC DNA]</scope>
    <source>
        <strain evidence="16 17">DSM 17721</strain>
    </source>
</reference>
<evidence type="ECO:0000256" key="6">
    <source>
        <dbReference type="ARBA" id="ARBA00022806"/>
    </source>
</evidence>
<evidence type="ECO:0000256" key="12">
    <source>
        <dbReference type="ARBA" id="ARBA00070128"/>
    </source>
</evidence>
<keyword evidence="7 13" id="KW-0067">ATP-binding</keyword>
<dbReference type="GO" id="GO:0003678">
    <property type="term" value="F:DNA helicase activity"/>
    <property type="evidence" value="ECO:0007669"/>
    <property type="project" value="TreeGrafter"/>
</dbReference>
<dbReference type="SMART" id="SM00490">
    <property type="entry name" value="HELICc"/>
    <property type="match status" value="1"/>
</dbReference>
<dbReference type="CDD" id="cd17991">
    <property type="entry name" value="DEXHc_TRCF"/>
    <property type="match status" value="1"/>
</dbReference>
<organism evidence="16 17">
    <name type="scientific">Desulfosalsimonas propionicica</name>
    <dbReference type="NCBI Taxonomy" id="332175"/>
    <lineage>
        <taxon>Bacteria</taxon>
        <taxon>Pseudomonadati</taxon>
        <taxon>Thermodesulfobacteriota</taxon>
        <taxon>Desulfobacteria</taxon>
        <taxon>Desulfobacterales</taxon>
        <taxon>Desulfosalsimonadaceae</taxon>
        <taxon>Desulfosalsimonas</taxon>
    </lineage>
</organism>
<proteinExistence type="inferred from homology"/>
<keyword evidence="5 13" id="KW-0378">Hydrolase</keyword>
<keyword evidence="17" id="KW-1185">Reference proteome</keyword>
<comment type="function">
    <text evidence="13">Couples transcription and DNA repair by recognizing RNA polymerase (RNAP) stalled at DNA lesions. Mediates ATP-dependent release of RNAP and its truncated transcript from the DNA, and recruitment of nucleotide excision repair machinery to the damaged site.</text>
</comment>
<dbReference type="Pfam" id="PF00271">
    <property type="entry name" value="Helicase_C"/>
    <property type="match status" value="1"/>
</dbReference>
<keyword evidence="6 16" id="KW-0347">Helicase</keyword>
<evidence type="ECO:0000256" key="5">
    <source>
        <dbReference type="ARBA" id="ARBA00022801"/>
    </source>
</evidence>
<evidence type="ECO:0000256" key="13">
    <source>
        <dbReference type="HAMAP-Rule" id="MF_00969"/>
    </source>
</evidence>
<dbReference type="InterPro" id="IPR004576">
    <property type="entry name" value="Mfd"/>
</dbReference>
<dbReference type="RefSeq" id="WP_181551322.1">
    <property type="nucleotide sequence ID" value="NZ_JACDUS010000004.1"/>
</dbReference>
<evidence type="ECO:0000256" key="4">
    <source>
        <dbReference type="ARBA" id="ARBA00022763"/>
    </source>
</evidence>
<dbReference type="SUPFAM" id="SSF143517">
    <property type="entry name" value="TRCF domain-like"/>
    <property type="match status" value="1"/>
</dbReference>
<evidence type="ECO:0000256" key="1">
    <source>
        <dbReference type="ARBA" id="ARBA00004496"/>
    </source>
</evidence>
<sequence>MPKTTISALRAQQTSIIEDIGQRLASGTRTLICTGASGGQGAYLVSRLARHTMRPVFVVTASMGEAENFAQDLNFFAGPDSPEPCVFSPYNILPFKRVSYHNEIAARRIRILYQLATGHRDAGLVVAPVETLLQQIIPRQELADYADLLMVNEEIDRDGLVEKLTSGGYNHAAMVEEPGDYSVRGDIVDVFSPMYENPLRVELFGDTVESIRLFSASSQRKLQSLSEAVILPAREAVLHKHQLHHIIERTRSQRQAAGLPKSAETEFVERIREEGIFAGVESLLPLIYGELDTVFDYMPTNALVIAADTGAIEKAAVDKQDLAVRNYDSACQDQRMCVSPEQIYQDWDEAKACLEKHQQILFREIDIYSPAKARTPDADRIDLSVDDLSDLEASLGGHRRDEQILKPLAGWINQHCNSGYTTVMVCRSKSQARRLLDLIEAYEIQPQIISDFSEMPAFSSKPGICIGRLSSGFVWHDQQLALVTDRQIFGTRVRPRSRKDARQTVQSAFLDFADLNAGDLVVHMDHGIGRYQGLEKITLEGVTNDFLVLEYRGGDKLFVPVDRMDIVQKYMGVDDVAPVVDKLGGTSWARVKSKAKKSVEKIAGDLLDLYARRKVQQGYAFGVADSYYKDFEAGFPYEETEDQLKAISDVISDMESDVPMDRLICGDVGYGKTEVALRAAFKAVNDGKQVAVLVPTTLLAEQHFRTFSERFERYPVSVESLNRFRTRKQQTQIIEGLKQGRVDVVIGTHRLLQKDMAFKDLGLIIIDEEQRFGVRHKEKLKKMRTSVDVLSMTATPIPRTLHMSMLGVRDISVITTPPELRHPIISYISEFDAAVIAEAIRSELARGGQIFFVHNNISTIDNMARRLSEMVPEVRMGVAHGRLGEDALERVMYGFINKDIDMLVSTTIVESGLDIPNANTMIINRADRMGLAQLYQLRGRVGRADTQAYAYMIVPREAALSRDAQKRLKVVMEHSDLGAGFQIALNDLKIRGGGAALGVSQSGHIAAVGYDMFLKLMEEAVGRLKGEAVTEPLEPEINIPVSVFIPESYIADIDQRLAAYRRLARMTDLKDVADFREELTDRYGKPPAEALHLLLKIMLRILAVRAGVRRLDLTWETMSLSFSGMHQKNPHGLMDLIQSDPGRYRFTPDHVLCVPMGKTRINSLMNQAKKILMEIATYVNN</sequence>
<keyword evidence="3 13" id="KW-0547">Nucleotide-binding</keyword>
<keyword evidence="4 13" id="KW-0227">DNA damage</keyword>
<dbReference type="PROSITE" id="PS51194">
    <property type="entry name" value="HELICASE_CTER"/>
    <property type="match status" value="1"/>
</dbReference>
<dbReference type="InterPro" id="IPR011545">
    <property type="entry name" value="DEAD/DEAH_box_helicase_dom"/>
</dbReference>
<evidence type="ECO:0000313" key="16">
    <source>
        <dbReference type="EMBL" id="MBA2881688.1"/>
    </source>
</evidence>
<evidence type="ECO:0000256" key="9">
    <source>
        <dbReference type="ARBA" id="ARBA00023204"/>
    </source>
</evidence>